<dbReference type="NCBIfam" id="NF045478">
    <property type="entry name" value="XF1762_fam"/>
    <property type="match status" value="1"/>
</dbReference>
<dbReference type="Proteomes" id="UP000316778">
    <property type="component" value="Unassembled WGS sequence"/>
</dbReference>
<dbReference type="RefSeq" id="WP_145715975.1">
    <property type="nucleotide sequence ID" value="NZ_BAAAFY010000005.1"/>
</dbReference>
<dbReference type="EMBL" id="VLLG01000004">
    <property type="protein sequence ID" value="TWI86285.1"/>
    <property type="molecule type" value="Genomic_DNA"/>
</dbReference>
<reference evidence="1 2" key="1">
    <citation type="journal article" date="2013" name="Stand. Genomic Sci.">
        <title>Genomic Encyclopedia of Type Strains, Phase I: The one thousand microbial genomes (KMG-I) project.</title>
        <authorList>
            <person name="Kyrpides N.C."/>
            <person name="Woyke T."/>
            <person name="Eisen J.A."/>
            <person name="Garrity G."/>
            <person name="Lilburn T.G."/>
            <person name="Beck B.J."/>
            <person name="Whitman W.B."/>
            <person name="Hugenholtz P."/>
            <person name="Klenk H.P."/>
        </authorList>
    </citation>
    <scope>NUCLEOTIDE SEQUENCE [LARGE SCALE GENOMIC DNA]</scope>
    <source>
        <strain evidence="1 2">DSM 13484</strain>
    </source>
</reference>
<dbReference type="InterPro" id="IPR053780">
    <property type="entry name" value="Gp66-like"/>
</dbReference>
<evidence type="ECO:0000313" key="2">
    <source>
        <dbReference type="Proteomes" id="UP000316778"/>
    </source>
</evidence>
<dbReference type="AlphaFoldDB" id="A0A562SY43"/>
<evidence type="ECO:0008006" key="3">
    <source>
        <dbReference type="Google" id="ProtNLM"/>
    </source>
</evidence>
<proteinExistence type="predicted"/>
<name>A0A562SY43_CHIJA</name>
<evidence type="ECO:0000313" key="1">
    <source>
        <dbReference type="EMBL" id="TWI86285.1"/>
    </source>
</evidence>
<organism evidence="1 2">
    <name type="scientific">Chitinophaga japonensis</name>
    <name type="common">Flexibacter japonensis</name>
    <dbReference type="NCBI Taxonomy" id="104662"/>
    <lineage>
        <taxon>Bacteria</taxon>
        <taxon>Pseudomonadati</taxon>
        <taxon>Bacteroidota</taxon>
        <taxon>Chitinophagia</taxon>
        <taxon>Chitinophagales</taxon>
        <taxon>Chitinophagaceae</taxon>
        <taxon>Chitinophaga</taxon>
    </lineage>
</organism>
<keyword evidence="2" id="KW-1185">Reference proteome</keyword>
<gene>
    <name evidence="1" type="ORF">LX66_3539</name>
</gene>
<protein>
    <recommendedName>
        <fullName evidence="3">Acetyltransferase (GNAT) family protein</fullName>
    </recommendedName>
</protein>
<sequence>MSGLKIVPVTFREACAYIVQHHRHHSVPQGHKFSIAAKKGDSIAGVAVVGRPVSRYLDDGLTAEVTRLCSDGTKNVCSMLYAACWRAARAMGYTKLITYTLDTEPGTSLSAAGWKCAGPAGGGSWNVPSRPRQDKAPIQSKIKYYICEP</sequence>
<accession>A0A562SY43</accession>
<comment type="caution">
    <text evidence="1">The sequence shown here is derived from an EMBL/GenBank/DDBJ whole genome shotgun (WGS) entry which is preliminary data.</text>
</comment>